<keyword evidence="1" id="KW-0812">Transmembrane</keyword>
<evidence type="ECO:0000313" key="3">
    <source>
        <dbReference type="Proteomes" id="UP000055854"/>
    </source>
</evidence>
<feature type="transmembrane region" description="Helical" evidence="1">
    <location>
        <begin position="45"/>
        <end position="78"/>
    </location>
</feature>
<organism evidence="2 3">
    <name type="scientific">Xanthomonas campestris pv. translucens</name>
    <dbReference type="NCBI Taxonomy" id="343"/>
    <lineage>
        <taxon>Bacteria</taxon>
        <taxon>Pseudomonadati</taxon>
        <taxon>Pseudomonadota</taxon>
        <taxon>Gammaproteobacteria</taxon>
        <taxon>Lysobacterales</taxon>
        <taxon>Lysobacteraceae</taxon>
        <taxon>Xanthomonas</taxon>
        <taxon>Xanthomonas translucens group</taxon>
    </lineage>
</organism>
<sequence>MTLVLVISFHGRFADTLMLFAYQAESRIMRENGIRLSQMLPQATLLLVAFVLFIGSVITHGSVGAVAAGVALLISVAVRFAKWPRSRPVVAVAHALMVVAVARLVVFIVYQT</sequence>
<name>A0A120EWJ4_XANCT</name>
<dbReference type="AlphaFoldDB" id="A0A120EWJ4"/>
<feature type="transmembrane region" description="Helical" evidence="1">
    <location>
        <begin position="90"/>
        <end position="110"/>
    </location>
</feature>
<protein>
    <submittedName>
        <fullName evidence="2">Uncharacterized protein</fullName>
    </submittedName>
</protein>
<evidence type="ECO:0000313" key="2">
    <source>
        <dbReference type="EMBL" id="KWV12936.1"/>
    </source>
</evidence>
<keyword evidence="1" id="KW-1133">Transmembrane helix</keyword>
<comment type="caution">
    <text evidence="2">The sequence shown here is derived from an EMBL/GenBank/DDBJ whole genome shotgun (WGS) entry which is preliminary data.</text>
</comment>
<proteinExistence type="predicted"/>
<dbReference type="EMBL" id="LNTA01000177">
    <property type="protein sequence ID" value="KWV12936.1"/>
    <property type="molecule type" value="Genomic_DNA"/>
</dbReference>
<gene>
    <name evidence="2" type="ORF">ATB53_04815</name>
</gene>
<reference evidence="2 3" key="1">
    <citation type="submission" date="2015-11" db="EMBL/GenBank/DDBJ databases">
        <title>Long Read and Single Molecule DNA Sequencing Simplifies Genome Assembly and TAL Effector Gene Analysis of Xanthomonas translucens.</title>
        <authorList>
            <person name="Peng Z."/>
            <person name="Hu Y."/>
            <person name="Xie J."/>
            <person name="Potnis N."/>
            <person name="Akhunova A."/>
            <person name="Jones J."/>
            <person name="Liu Z."/>
            <person name="White F."/>
            <person name="Liu S."/>
        </authorList>
    </citation>
    <scope>NUCLEOTIDE SEQUENCE [LARGE SCALE GENOMIC DNA]</scope>
    <source>
        <strain evidence="2 3">B1</strain>
    </source>
</reference>
<keyword evidence="1" id="KW-0472">Membrane</keyword>
<accession>A0A120EWJ4</accession>
<dbReference type="Proteomes" id="UP000055854">
    <property type="component" value="Unassembled WGS sequence"/>
</dbReference>
<dbReference type="RefSeq" id="WP_060748343.1">
    <property type="nucleotide sequence ID" value="NZ_LNTA01000177.1"/>
</dbReference>
<evidence type="ECO:0000256" key="1">
    <source>
        <dbReference type="SAM" id="Phobius"/>
    </source>
</evidence>